<reference evidence="2" key="1">
    <citation type="journal article" date="2013" name="Nat. Commun.">
        <title>Whole-genome sequencing of Oryza brachyantha reveals mechanisms underlying Oryza genome evolution.</title>
        <authorList>
            <person name="Chen J."/>
            <person name="Huang Q."/>
            <person name="Gao D."/>
            <person name="Wang J."/>
            <person name="Lang Y."/>
            <person name="Liu T."/>
            <person name="Li B."/>
            <person name="Bai Z."/>
            <person name="Luis Goicoechea J."/>
            <person name="Liang C."/>
            <person name="Chen C."/>
            <person name="Zhang W."/>
            <person name="Sun S."/>
            <person name="Liao Y."/>
            <person name="Zhang X."/>
            <person name="Yang L."/>
            <person name="Song C."/>
            <person name="Wang M."/>
            <person name="Shi J."/>
            <person name="Liu G."/>
            <person name="Liu J."/>
            <person name="Zhou H."/>
            <person name="Zhou W."/>
            <person name="Yu Q."/>
            <person name="An N."/>
            <person name="Chen Y."/>
            <person name="Cai Q."/>
            <person name="Wang B."/>
            <person name="Liu B."/>
            <person name="Min J."/>
            <person name="Huang Y."/>
            <person name="Wu H."/>
            <person name="Li Z."/>
            <person name="Zhang Y."/>
            <person name="Yin Y."/>
            <person name="Song W."/>
            <person name="Jiang J."/>
            <person name="Jackson S.A."/>
            <person name="Wing R.A."/>
            <person name="Wang J."/>
            <person name="Chen M."/>
        </authorList>
    </citation>
    <scope>NUCLEOTIDE SEQUENCE [LARGE SCALE GENOMIC DNA]</scope>
    <source>
        <strain evidence="2">cv. IRGC 101232</strain>
    </source>
</reference>
<organism evidence="2">
    <name type="scientific">Oryza brachyantha</name>
    <name type="common">malo sina</name>
    <dbReference type="NCBI Taxonomy" id="4533"/>
    <lineage>
        <taxon>Eukaryota</taxon>
        <taxon>Viridiplantae</taxon>
        <taxon>Streptophyta</taxon>
        <taxon>Embryophyta</taxon>
        <taxon>Tracheophyta</taxon>
        <taxon>Spermatophyta</taxon>
        <taxon>Magnoliopsida</taxon>
        <taxon>Liliopsida</taxon>
        <taxon>Poales</taxon>
        <taxon>Poaceae</taxon>
        <taxon>BOP clade</taxon>
        <taxon>Oryzoideae</taxon>
        <taxon>Oryzeae</taxon>
        <taxon>Oryzinae</taxon>
        <taxon>Oryza</taxon>
    </lineage>
</organism>
<evidence type="ECO:0000313" key="3">
    <source>
        <dbReference type="Proteomes" id="UP000006038"/>
    </source>
</evidence>
<dbReference type="Proteomes" id="UP000006038">
    <property type="component" value="Chromosome 1"/>
</dbReference>
<protein>
    <recommendedName>
        <fullName evidence="1">DUF3615 domain-containing protein</fullName>
    </recommendedName>
</protein>
<proteinExistence type="predicted"/>
<evidence type="ECO:0000313" key="2">
    <source>
        <dbReference type="EnsemblPlants" id="OB01G23330.1"/>
    </source>
</evidence>
<dbReference type="HOGENOM" id="CLU_086194_0_0_1"/>
<dbReference type="Gramene" id="OB01G23330.1">
    <property type="protein sequence ID" value="OB01G23330.1"/>
    <property type="gene ID" value="OB01G23330"/>
</dbReference>
<reference evidence="2" key="2">
    <citation type="submission" date="2013-04" db="UniProtKB">
        <authorList>
            <consortium name="EnsemblPlants"/>
        </authorList>
    </citation>
    <scope>IDENTIFICATION</scope>
</reference>
<evidence type="ECO:0000259" key="1">
    <source>
        <dbReference type="Pfam" id="PF12274"/>
    </source>
</evidence>
<dbReference type="STRING" id="4533.J3KZC7"/>
<dbReference type="AlphaFoldDB" id="J3KZC7"/>
<dbReference type="PANTHER" id="PTHR34710:SF10">
    <property type="entry name" value="EXPRESSED PROTEIN"/>
    <property type="match status" value="1"/>
</dbReference>
<dbReference type="InterPro" id="IPR022059">
    <property type="entry name" value="DUF3615"/>
</dbReference>
<keyword evidence="3" id="KW-1185">Reference proteome</keyword>
<feature type="domain" description="DUF3615" evidence="1">
    <location>
        <begin position="87"/>
        <end position="206"/>
    </location>
</feature>
<accession>J3KZC7</accession>
<name>J3KZC7_ORYBR</name>
<dbReference type="EnsemblPlants" id="OB01G23330.1">
    <property type="protein sequence ID" value="OB01G23330.1"/>
    <property type="gene ID" value="OB01G23330"/>
</dbReference>
<dbReference type="Pfam" id="PF12274">
    <property type="entry name" value="DUF3615"/>
    <property type="match status" value="1"/>
</dbReference>
<sequence length="246" mass="28689">MGSVLRSLVLAYDDAKEFMVEKERRAEREVNQLRPAALLRWDGALPLPLDEQRRIVQRWIEYEKRKGPCRYNFLKGEMFACIARPHVRIALRYYNSHHPGAEFDAVRSLNAHFASFRGDDWSHVNFLARRRGCIDAPVLRFFAEISYHGHLAIKPVFVSCTILREEPLFVRRIETVQEPVHLTTKRGANQEQIVHKYRSKCAFCPDPGGTDQPYQLLGLASCYVLHYLHSYERLYKGIVPLEKESF</sequence>
<dbReference type="PANTHER" id="PTHR34710">
    <property type="entry name" value="OS03G0834100 PROTEIN"/>
    <property type="match status" value="1"/>
</dbReference>